<evidence type="ECO:0000259" key="1">
    <source>
        <dbReference type="SMART" id="SM00587"/>
    </source>
</evidence>
<dbReference type="InterPro" id="IPR004119">
    <property type="entry name" value="EcKL"/>
</dbReference>
<dbReference type="EMBL" id="JADBJN010000001">
    <property type="protein sequence ID" value="KAG5681397.1"/>
    <property type="molecule type" value="Genomic_DNA"/>
</dbReference>
<dbReference type="Proteomes" id="UP001107558">
    <property type="component" value="Chromosome 1"/>
</dbReference>
<dbReference type="InterPro" id="IPR011009">
    <property type="entry name" value="Kinase-like_dom_sf"/>
</dbReference>
<dbReference type="SMART" id="SM00587">
    <property type="entry name" value="CHK"/>
    <property type="match status" value="1"/>
</dbReference>
<evidence type="ECO:0000313" key="3">
    <source>
        <dbReference type="Proteomes" id="UP001107558"/>
    </source>
</evidence>
<keyword evidence="3" id="KW-1185">Reference proteome</keyword>
<dbReference type="OrthoDB" id="191037at2759"/>
<feature type="domain" description="CHK kinase-like" evidence="1">
    <location>
        <begin position="128"/>
        <end position="326"/>
    </location>
</feature>
<proteinExistence type="predicted"/>
<accession>A0A9J6CHH3</accession>
<name>A0A9J6CHH3_POLVA</name>
<gene>
    <name evidence="2" type="ORF">PVAND_010838</name>
</gene>
<reference evidence="2" key="1">
    <citation type="submission" date="2021-03" db="EMBL/GenBank/DDBJ databases">
        <title>Chromosome level genome of the anhydrobiotic midge Polypedilum vanderplanki.</title>
        <authorList>
            <person name="Yoshida Y."/>
            <person name="Kikawada T."/>
            <person name="Gusev O."/>
        </authorList>
    </citation>
    <scope>NUCLEOTIDE SEQUENCE</scope>
    <source>
        <strain evidence="2">NIAS01</strain>
        <tissue evidence="2">Whole body or cell culture</tissue>
    </source>
</reference>
<dbReference type="PANTHER" id="PTHR11012:SF6">
    <property type="entry name" value="CHK DOMAIN OV1-RELATED"/>
    <property type="match status" value="1"/>
</dbReference>
<dbReference type="InterPro" id="IPR015897">
    <property type="entry name" value="CHK_kinase-like"/>
</dbReference>
<evidence type="ECO:0000313" key="2">
    <source>
        <dbReference type="EMBL" id="KAG5681397.1"/>
    </source>
</evidence>
<sequence length="366" mass="42510">MSELTLSETPEWLTANFLRDLLQISCHVELTSVEYACKKGENFASKIYRVKYKSDSDADENTVIVKSRPFENNGFSEEFLKKFNVFEKEIETYKLVDAFENILSSSLKKNVILAPKCLKVTKKPTDILIIDDLCSKGYEVTKKSTLFGMEKMKIALKKLAQFHAASAIYYERNGVFDEKYSRGVYNTEMTDIFDQHFDPNFNFILEFLSTWPNVDNKIIEKMKNWRKFILNELIRSMSPAKDDDKNFNFNCLNHGDCWLSNILFINDENGNTSDCAFIDFQQCVFTSPAVDLLTLIITSVNTDIKLQYFDYFVKFYYENLVETLTILGYTDKKIPTLKAFYIDIIDRVMATKIHMKNGKLNQIPSI</sequence>
<dbReference type="PANTHER" id="PTHR11012">
    <property type="entry name" value="PROTEIN KINASE-LIKE DOMAIN-CONTAINING"/>
    <property type="match status" value="1"/>
</dbReference>
<protein>
    <recommendedName>
        <fullName evidence="1">CHK kinase-like domain-containing protein</fullName>
    </recommendedName>
</protein>
<dbReference type="AlphaFoldDB" id="A0A9J6CHH3"/>
<organism evidence="2 3">
    <name type="scientific">Polypedilum vanderplanki</name>
    <name type="common">Sleeping chironomid midge</name>
    <dbReference type="NCBI Taxonomy" id="319348"/>
    <lineage>
        <taxon>Eukaryota</taxon>
        <taxon>Metazoa</taxon>
        <taxon>Ecdysozoa</taxon>
        <taxon>Arthropoda</taxon>
        <taxon>Hexapoda</taxon>
        <taxon>Insecta</taxon>
        <taxon>Pterygota</taxon>
        <taxon>Neoptera</taxon>
        <taxon>Endopterygota</taxon>
        <taxon>Diptera</taxon>
        <taxon>Nematocera</taxon>
        <taxon>Chironomoidea</taxon>
        <taxon>Chironomidae</taxon>
        <taxon>Chironominae</taxon>
        <taxon>Polypedilum</taxon>
        <taxon>Polypedilum</taxon>
    </lineage>
</organism>
<dbReference type="Pfam" id="PF02958">
    <property type="entry name" value="EcKL"/>
    <property type="match status" value="1"/>
</dbReference>
<dbReference type="Gene3D" id="3.90.1200.10">
    <property type="match status" value="1"/>
</dbReference>
<comment type="caution">
    <text evidence="2">The sequence shown here is derived from an EMBL/GenBank/DDBJ whole genome shotgun (WGS) entry which is preliminary data.</text>
</comment>
<dbReference type="SUPFAM" id="SSF56112">
    <property type="entry name" value="Protein kinase-like (PK-like)"/>
    <property type="match status" value="1"/>
</dbReference>